<proteinExistence type="inferred from homology"/>
<evidence type="ECO:0000256" key="6">
    <source>
        <dbReference type="SAM" id="MobiDB-lite"/>
    </source>
</evidence>
<evidence type="ECO:0000256" key="3">
    <source>
        <dbReference type="ARBA" id="ARBA00023242"/>
    </source>
</evidence>
<dbReference type="OrthoDB" id="5418434at2759"/>
<evidence type="ECO:0000313" key="7">
    <source>
        <dbReference type="EMBL" id="KAF7575249.1"/>
    </source>
</evidence>
<keyword evidence="4" id="KW-0010">Activator</keyword>
<feature type="coiled-coil region" evidence="5">
    <location>
        <begin position="168"/>
        <end position="195"/>
    </location>
</feature>
<dbReference type="OMA" id="PFQHDAM"/>
<evidence type="ECO:0000313" key="10">
    <source>
        <dbReference type="Proteomes" id="UP000249757"/>
    </source>
</evidence>
<feature type="compositionally biased region" description="Polar residues" evidence="6">
    <location>
        <begin position="1"/>
        <end position="15"/>
    </location>
</feature>
<feature type="region of interest" description="Disordered" evidence="6">
    <location>
        <begin position="128"/>
        <end position="147"/>
    </location>
</feature>
<comment type="subcellular location">
    <subcellularLocation>
        <location evidence="1 4">Nucleus</location>
    </subcellularLocation>
</comment>
<dbReference type="EMBL" id="NQIK02000002">
    <property type="protein sequence ID" value="KAF7575249.1"/>
    <property type="molecule type" value="Genomic_DNA"/>
</dbReference>
<keyword evidence="10" id="KW-1185">Reference proteome</keyword>
<evidence type="ECO:0000313" key="8">
    <source>
        <dbReference type="EMBL" id="KAI1515006.1"/>
    </source>
</evidence>
<comment type="caution">
    <text evidence="8">The sequence shown here is derived from an EMBL/GenBank/DDBJ whole genome shotgun (WGS) entry which is preliminary data.</text>
</comment>
<protein>
    <recommendedName>
        <fullName evidence="4">Mediator of RNA polymerase II transcription subunit 11</fullName>
    </recommendedName>
    <alternativeName>
        <fullName evidence="4">Mediator complex subunit 11</fullName>
    </alternativeName>
</protein>
<dbReference type="AlphaFoldDB" id="A0A2W1F5Q1"/>
<reference evidence="10" key="4">
    <citation type="journal article" date="2022" name="Microb. Genom.">
        <title>A global pangenome for the wheat fungal pathogen Pyrenophora tritici-repentis and prediction of effector protein structural homology.</title>
        <authorList>
            <person name="Moolhuijzen P.M."/>
            <person name="See P.T."/>
            <person name="Shi G."/>
            <person name="Powell H.R."/>
            <person name="Cockram J."/>
            <person name="Jorgensen L.N."/>
            <person name="Benslimane H."/>
            <person name="Strelkov S.E."/>
            <person name="Turner J."/>
            <person name="Liu Z."/>
            <person name="Moffat C.S."/>
        </authorList>
    </citation>
    <scope>NUCLEOTIDE SEQUENCE [LARGE SCALE GENOMIC DNA]</scope>
</reference>
<gene>
    <name evidence="4" type="primary">MED11</name>
    <name evidence="8" type="ORF">Ptr86124_006329</name>
    <name evidence="7" type="ORF">PtrM4_068730</name>
</gene>
<name>A0A2W1F5Q1_9PLEO</name>
<evidence type="ECO:0000256" key="2">
    <source>
        <dbReference type="ARBA" id="ARBA00008186"/>
    </source>
</evidence>
<reference evidence="8" key="3">
    <citation type="journal article" date="2022" name="bioRxiv">
        <title>A global pangenome for the wheat fungal pathogen Pyrenophora tritici-repentis and prediction of effector protein structural homology.</title>
        <authorList>
            <person name="Moolhuijzen P."/>
            <person name="See P.T."/>
            <person name="Shi G."/>
            <person name="Powell H.R."/>
            <person name="Cockram J."/>
            <person name="Jorgensen L.N."/>
            <person name="Benslimane H."/>
            <person name="Strelkov S.E."/>
            <person name="Turner J."/>
            <person name="Liu Z."/>
            <person name="Moffat C.S."/>
        </authorList>
    </citation>
    <scope>NUCLEOTIDE SEQUENCE</scope>
    <source>
        <strain evidence="8">86-124</strain>
    </source>
</reference>
<dbReference type="GO" id="GO:0003712">
    <property type="term" value="F:transcription coregulator activity"/>
    <property type="evidence" value="ECO:0007669"/>
    <property type="project" value="InterPro"/>
</dbReference>
<evidence type="ECO:0000313" key="9">
    <source>
        <dbReference type="Proteomes" id="UP000245464"/>
    </source>
</evidence>
<sequence>MSTDATQIEQQQSEGTAAPEKRSDEPKTYREVAAEHIDTLNEINHQIPKLLKYFATALSQLTNDPIPFQNDAMQCQPGTLDARKEAFRLNAIFCGMSCELIRSELVKQINALERYKVIPKSHPKFTAVGKNQKDKREEEVVDPEKDVKNGGYGEFDVGVLNARASSGQVGAEDVLDRAKLILEELQKRTREASATEDMVVDG</sequence>
<dbReference type="Proteomes" id="UP000245464">
    <property type="component" value="Chromosome 2"/>
</dbReference>
<feature type="region of interest" description="Disordered" evidence="6">
    <location>
        <begin position="1"/>
        <end position="27"/>
    </location>
</feature>
<keyword evidence="4" id="KW-0805">Transcription regulation</keyword>
<comment type="subunit">
    <text evidence="4">Component of the Mediator complex.</text>
</comment>
<keyword evidence="3 4" id="KW-0539">Nucleus</keyword>
<evidence type="ECO:0000256" key="4">
    <source>
        <dbReference type="RuleBase" id="RU364147"/>
    </source>
</evidence>
<dbReference type="Proteomes" id="UP000249757">
    <property type="component" value="Unassembled WGS sequence"/>
</dbReference>
<dbReference type="GO" id="GO:0016592">
    <property type="term" value="C:mediator complex"/>
    <property type="evidence" value="ECO:0007669"/>
    <property type="project" value="InterPro"/>
</dbReference>
<dbReference type="GO" id="GO:0006357">
    <property type="term" value="P:regulation of transcription by RNA polymerase II"/>
    <property type="evidence" value="ECO:0007669"/>
    <property type="project" value="InterPro"/>
</dbReference>
<dbReference type="Pfam" id="PF10280">
    <property type="entry name" value="Med11"/>
    <property type="match status" value="1"/>
</dbReference>
<evidence type="ECO:0000256" key="5">
    <source>
        <dbReference type="SAM" id="Coils"/>
    </source>
</evidence>
<comment type="function">
    <text evidence="4">Component of the Mediator complex, a coactivator involved in the regulated transcription of nearly all RNA polymerase II-dependent genes. Mediator functions as a bridge to convey information from gene-specific regulatory proteins to the basal RNA polymerase II transcription machinery. Mediator is recruited to promoters by direct interactions with regulatory proteins and serves as a scaffold for the assembly of a functional pre-initiation complex with RNA polymerase II and the general transcription factors.</text>
</comment>
<organism evidence="8 10">
    <name type="scientific">Pyrenophora tritici-repentis</name>
    <dbReference type="NCBI Taxonomy" id="45151"/>
    <lineage>
        <taxon>Eukaryota</taxon>
        <taxon>Fungi</taxon>
        <taxon>Dikarya</taxon>
        <taxon>Ascomycota</taxon>
        <taxon>Pezizomycotina</taxon>
        <taxon>Dothideomycetes</taxon>
        <taxon>Pleosporomycetidae</taxon>
        <taxon>Pleosporales</taxon>
        <taxon>Pleosporineae</taxon>
        <taxon>Pleosporaceae</taxon>
        <taxon>Pyrenophora</taxon>
    </lineage>
</organism>
<dbReference type="EMBL" id="NRDI02000007">
    <property type="protein sequence ID" value="KAI1515006.1"/>
    <property type="molecule type" value="Genomic_DNA"/>
</dbReference>
<keyword evidence="4" id="KW-0804">Transcription</keyword>
<dbReference type="InterPro" id="IPR019404">
    <property type="entry name" value="Mediator_Med11"/>
</dbReference>
<comment type="similarity">
    <text evidence="2 4">Belongs to the Mediator complex subunit 11 family.</text>
</comment>
<feature type="compositionally biased region" description="Basic and acidic residues" evidence="6">
    <location>
        <begin position="131"/>
        <end position="147"/>
    </location>
</feature>
<accession>A0A2W1F5Q1</accession>
<keyword evidence="5" id="KW-0175">Coiled coil</keyword>
<evidence type="ECO:0000256" key="1">
    <source>
        <dbReference type="ARBA" id="ARBA00004123"/>
    </source>
</evidence>
<reference evidence="7 9" key="1">
    <citation type="journal article" date="2018" name="BMC Genomics">
        <title>Comparative genomics of the wheat fungal pathogen Pyrenophora tritici-repentis reveals chromosomal variations and genome plasticity.</title>
        <authorList>
            <person name="Moolhuijzen P."/>
            <person name="See P.T."/>
            <person name="Hane J.K."/>
            <person name="Shi G."/>
            <person name="Liu Z."/>
            <person name="Oliver R.P."/>
            <person name="Moffat C.S."/>
        </authorList>
    </citation>
    <scope>NUCLEOTIDE SEQUENCE [LARGE SCALE GENOMIC DNA]</scope>
    <source>
        <strain evidence="7">M4</strain>
    </source>
</reference>
<reference evidence="8" key="2">
    <citation type="submission" date="2021-05" db="EMBL/GenBank/DDBJ databases">
        <authorList>
            <person name="Moolhuijzen P.M."/>
            <person name="Moffat C.S."/>
        </authorList>
    </citation>
    <scope>NUCLEOTIDE SEQUENCE</scope>
    <source>
        <strain evidence="8">86-124</strain>
    </source>
</reference>